<dbReference type="InterPro" id="IPR027417">
    <property type="entry name" value="P-loop_NTPase"/>
</dbReference>
<dbReference type="RefSeq" id="WP_124223555.1">
    <property type="nucleotide sequence ID" value="NZ_RKQL01000005.1"/>
</dbReference>
<evidence type="ECO:0000313" key="2">
    <source>
        <dbReference type="Proteomes" id="UP000272193"/>
    </source>
</evidence>
<dbReference type="SUPFAM" id="SSF52540">
    <property type="entry name" value="P-loop containing nucleoside triphosphate hydrolases"/>
    <property type="match status" value="1"/>
</dbReference>
<dbReference type="InterPro" id="IPR011009">
    <property type="entry name" value="Kinase-like_dom_sf"/>
</dbReference>
<evidence type="ECO:0000313" key="1">
    <source>
        <dbReference type="EMBL" id="RPE65041.1"/>
    </source>
</evidence>
<gene>
    <name evidence="1" type="ORF">EDC62_2167</name>
</gene>
<sequence>MPTTAATSGLHPAPELTLADHELLVASLRTRLGADSVVQTPISSVLLSADRAWKLKKPVRLAFIDCSTAERRAHFCAEEWRLNRRTAAPLYLGVRAVTGTLQAPEIDGPGARLDTVVEMRRFDAGEELRALARRGALGPDLVDALAAHLVGFHRSLEPLPESQWPRKQPWDWARETIDELEAMAASGACGTCSSVDGLQALRERLGAAFAALAPALEARAQAGHLREGHGDLHLGNLVRWQGSVMAFDALEFEPALRCIDLVCDVAFTFMDLLAHGLDGHAWRFINAWAEGMDEWLGLPALRPFAAYRALVRAKVAALAGEGAAFDRYFALAATLAAPPPRPRLVVMTGLSGSGKSAVAARLSERLGALRLRSDVERKRLMGLAPTERAAPGSLLAQRLYGAEATAATYARLLSLADALLQAGHSVVLDAAFLRQHERAAAQTAADRRGAAFALVHCWASVPVLRARLVARAQHGADPSDATEAVLDGQQGVAEPWPADWAPWVHEIDNRGDEAALDAAVSRLMADWTRNGAGRAAEAPATQVLRKNGGTPA</sequence>
<proteinExistence type="predicted"/>
<name>A0A3N4UCX9_9BURK</name>
<protein>
    <recommendedName>
        <fullName evidence="3">Aminoglycoside phosphotransferase domain-containing protein</fullName>
    </recommendedName>
</protein>
<organism evidence="1 2">
    <name type="scientific">Tibeticola sediminis</name>
    <dbReference type="NCBI Taxonomy" id="1917811"/>
    <lineage>
        <taxon>Bacteria</taxon>
        <taxon>Pseudomonadati</taxon>
        <taxon>Pseudomonadota</taxon>
        <taxon>Betaproteobacteria</taxon>
        <taxon>Burkholderiales</taxon>
        <taxon>Comamonadaceae</taxon>
        <taxon>Tibeticola</taxon>
    </lineage>
</organism>
<evidence type="ECO:0008006" key="3">
    <source>
        <dbReference type="Google" id="ProtNLM"/>
    </source>
</evidence>
<dbReference type="Pfam" id="PF13671">
    <property type="entry name" value="AAA_33"/>
    <property type="match status" value="1"/>
</dbReference>
<dbReference type="Gene3D" id="3.40.50.300">
    <property type="entry name" value="P-loop containing nucleotide triphosphate hydrolases"/>
    <property type="match status" value="1"/>
</dbReference>
<dbReference type="OrthoDB" id="9810277at2"/>
<dbReference type="Gene3D" id="3.90.1200.10">
    <property type="match status" value="1"/>
</dbReference>
<dbReference type="InterPro" id="IPR052732">
    <property type="entry name" value="Cell-binding_unc_protein"/>
</dbReference>
<comment type="caution">
    <text evidence="1">The sequence shown here is derived from an EMBL/GenBank/DDBJ whole genome shotgun (WGS) entry which is preliminary data.</text>
</comment>
<keyword evidence="2" id="KW-1185">Reference proteome</keyword>
<reference evidence="1 2" key="1">
    <citation type="submission" date="2018-11" db="EMBL/GenBank/DDBJ databases">
        <title>Genomic Encyclopedia of Type Strains, Phase IV (KMG-IV): sequencing the most valuable type-strain genomes for metagenomic binning, comparative biology and taxonomic classification.</title>
        <authorList>
            <person name="Goeker M."/>
        </authorList>
    </citation>
    <scope>NUCLEOTIDE SEQUENCE [LARGE SCALE GENOMIC DNA]</scope>
    <source>
        <strain evidence="1 2">DSM 101684</strain>
    </source>
</reference>
<dbReference type="PANTHER" id="PTHR43883:SF1">
    <property type="entry name" value="GLUCONOKINASE"/>
    <property type="match status" value="1"/>
</dbReference>
<dbReference type="Proteomes" id="UP000272193">
    <property type="component" value="Unassembled WGS sequence"/>
</dbReference>
<dbReference type="EMBL" id="RKQL01000005">
    <property type="protein sequence ID" value="RPE65041.1"/>
    <property type="molecule type" value="Genomic_DNA"/>
</dbReference>
<dbReference type="SUPFAM" id="SSF56112">
    <property type="entry name" value="Protein kinase-like (PK-like)"/>
    <property type="match status" value="1"/>
</dbReference>
<accession>A0A3N4UCX9</accession>
<dbReference type="AlphaFoldDB" id="A0A3N4UCX9"/>
<dbReference type="PANTHER" id="PTHR43883">
    <property type="entry name" value="SLR0207 PROTEIN"/>
    <property type="match status" value="1"/>
</dbReference>